<accession>A0AAN9V6G8</accession>
<evidence type="ECO:0000313" key="1">
    <source>
        <dbReference type="EMBL" id="KAK7754403.1"/>
    </source>
</evidence>
<comment type="caution">
    <text evidence="1">The sequence shown here is derived from an EMBL/GenBank/DDBJ whole genome shotgun (WGS) entry which is preliminary data.</text>
</comment>
<evidence type="ECO:0000313" key="2">
    <source>
        <dbReference type="Proteomes" id="UP001320420"/>
    </source>
</evidence>
<dbReference type="CDD" id="cd02440">
    <property type="entry name" value="AdoMet_MTases"/>
    <property type="match status" value="1"/>
</dbReference>
<dbReference type="AlphaFoldDB" id="A0AAN9V6G8"/>
<evidence type="ECO:0008006" key="3">
    <source>
        <dbReference type="Google" id="ProtNLM"/>
    </source>
</evidence>
<dbReference type="Proteomes" id="UP001320420">
    <property type="component" value="Unassembled WGS sequence"/>
</dbReference>
<dbReference type="InterPro" id="IPR029063">
    <property type="entry name" value="SAM-dependent_MTases_sf"/>
</dbReference>
<reference evidence="1 2" key="1">
    <citation type="submission" date="2024-02" db="EMBL/GenBank/DDBJ databases">
        <title>De novo assembly and annotation of 12 fungi associated with fruit tree decline syndrome in Ontario, Canada.</title>
        <authorList>
            <person name="Sulman M."/>
            <person name="Ellouze W."/>
            <person name="Ilyukhin E."/>
        </authorList>
    </citation>
    <scope>NUCLEOTIDE SEQUENCE [LARGE SCALE GENOMIC DNA]</scope>
    <source>
        <strain evidence="1 2">M11/M66-122</strain>
    </source>
</reference>
<dbReference type="Pfam" id="PF13489">
    <property type="entry name" value="Methyltransf_23"/>
    <property type="match status" value="1"/>
</dbReference>
<gene>
    <name evidence="1" type="ORF">SLS62_003696</name>
</gene>
<keyword evidence="2" id="KW-1185">Reference proteome</keyword>
<dbReference type="SUPFAM" id="SSF53335">
    <property type="entry name" value="S-adenosyl-L-methionine-dependent methyltransferases"/>
    <property type="match status" value="1"/>
</dbReference>
<sequence length="289" mass="31950">MGNESIYTLNGGLDGVERTRLDVQHPFFHTIMERQLLPPHIAAELQSNPSPKVLEIATGSAIWLRDLAETLPKSAELVGLDFDTSKFPSDLPPNIKLGFGDMYEPFPEELKGRFDVVHMRFILYAARKGMGAWLAKNLLSLLRPGGWLVWADSGDFQATFEPPSRAWFEFQDVAYKFAKAVGRDLGVPLGIPTYLKDAGFADCNHKLYATGECITESKKAQFAPLAHRIARVFIKQGLSGILAFGGVDGMKTQRDADDLLAQAEEDLQGDAMFNLIIVRAWGRRPLGAA</sequence>
<proteinExistence type="predicted"/>
<organism evidence="1 2">
    <name type="scientific">Diatrype stigma</name>
    <dbReference type="NCBI Taxonomy" id="117547"/>
    <lineage>
        <taxon>Eukaryota</taxon>
        <taxon>Fungi</taxon>
        <taxon>Dikarya</taxon>
        <taxon>Ascomycota</taxon>
        <taxon>Pezizomycotina</taxon>
        <taxon>Sordariomycetes</taxon>
        <taxon>Xylariomycetidae</taxon>
        <taxon>Xylariales</taxon>
        <taxon>Diatrypaceae</taxon>
        <taxon>Diatrype</taxon>
    </lineage>
</organism>
<protein>
    <recommendedName>
        <fullName evidence="3">Methyltransferase domain-containing protein</fullName>
    </recommendedName>
</protein>
<dbReference type="Gene3D" id="3.40.50.150">
    <property type="entry name" value="Vaccinia Virus protein VP39"/>
    <property type="match status" value="1"/>
</dbReference>
<dbReference type="EMBL" id="JAKJXP020000021">
    <property type="protein sequence ID" value="KAK7754403.1"/>
    <property type="molecule type" value="Genomic_DNA"/>
</dbReference>
<name>A0AAN9V6G8_9PEZI</name>